<gene>
    <name evidence="2" type="ORF">BGO89_05815</name>
</gene>
<name>A0A1M3L3D1_9BACT</name>
<evidence type="ECO:0000256" key="1">
    <source>
        <dbReference type="SAM" id="Phobius"/>
    </source>
</evidence>
<feature type="transmembrane region" description="Helical" evidence="1">
    <location>
        <begin position="46"/>
        <end position="69"/>
    </location>
</feature>
<dbReference type="STRING" id="1895771.BGO89_05815"/>
<feature type="transmembrane region" description="Helical" evidence="1">
    <location>
        <begin position="75"/>
        <end position="99"/>
    </location>
</feature>
<reference evidence="2 3" key="1">
    <citation type="submission" date="2016-09" db="EMBL/GenBank/DDBJ databases">
        <title>Genome-resolved meta-omics ties microbial dynamics to process performance in biotechnology for thiocyanate degradation.</title>
        <authorList>
            <person name="Kantor R.S."/>
            <person name="Huddy R.J."/>
            <person name="Iyer R."/>
            <person name="Thomas B.C."/>
            <person name="Brown C.T."/>
            <person name="Anantharaman K."/>
            <person name="Tringe S."/>
            <person name="Hettich R.L."/>
            <person name="Harrison S.T."/>
            <person name="Banfield J.F."/>
        </authorList>
    </citation>
    <scope>NUCLEOTIDE SEQUENCE [LARGE SCALE GENOMIC DNA]</scope>
    <source>
        <strain evidence="2">59-99</strain>
    </source>
</reference>
<comment type="caution">
    <text evidence="2">The sequence shown here is derived from an EMBL/GenBank/DDBJ whole genome shotgun (WGS) entry which is preliminary data.</text>
</comment>
<evidence type="ECO:0000313" key="2">
    <source>
        <dbReference type="EMBL" id="OJX59730.1"/>
    </source>
</evidence>
<evidence type="ECO:0000313" key="3">
    <source>
        <dbReference type="Proteomes" id="UP000184233"/>
    </source>
</evidence>
<keyword evidence="1" id="KW-0812">Transmembrane</keyword>
<keyword evidence="1" id="KW-0472">Membrane</keyword>
<dbReference type="AlphaFoldDB" id="A0A1M3L3D1"/>
<dbReference type="Proteomes" id="UP000184233">
    <property type="component" value="Unassembled WGS sequence"/>
</dbReference>
<sequence length="101" mass="10524">MEHVHSSGPVQEDVQENMATRLLGITLGLLSAAALVGLHQAWHWHWAAFACIAAALGVTMGAGASSAYGGARASFFAWAGVTLFLCGLLMFFGVAAMIFGK</sequence>
<dbReference type="EMBL" id="MKVH01000009">
    <property type="protein sequence ID" value="OJX59730.1"/>
    <property type="molecule type" value="Genomic_DNA"/>
</dbReference>
<feature type="transmembrane region" description="Helical" evidence="1">
    <location>
        <begin position="20"/>
        <end position="39"/>
    </location>
</feature>
<keyword evidence="1" id="KW-1133">Transmembrane helix</keyword>
<proteinExistence type="predicted"/>
<protein>
    <submittedName>
        <fullName evidence="2">Uncharacterized protein</fullName>
    </submittedName>
</protein>
<accession>A0A1M3L3D1</accession>
<organism evidence="2 3">
    <name type="scientific">Candidatus Kapaibacterium thiocyanatum</name>
    <dbReference type="NCBI Taxonomy" id="1895771"/>
    <lineage>
        <taxon>Bacteria</taxon>
        <taxon>Pseudomonadati</taxon>
        <taxon>Candidatus Kapaibacteriota</taxon>
        <taxon>Candidatus Kapaibacteriia</taxon>
        <taxon>Candidatus Kapaibacteriales</taxon>
        <taxon>Candidatus Kapaibacteriaceae</taxon>
        <taxon>Candidatus Kapaibacterium</taxon>
    </lineage>
</organism>